<dbReference type="STRING" id="1293036.GCA_001315825_01699"/>
<protein>
    <submittedName>
        <fullName evidence="1">Uncharacterized protein</fullName>
    </submittedName>
</protein>
<sequence>MIKINIHVLTPNRLLELMIKYGGNPRCLSSATSEPSSKISKILMEVHHNHTLSIFPAVYSEGLGLSKYAVLVKNFPIKYETAARLLHPIMNLFRGDIEENMFSIILFGNKEVVEDLHQVIDRLKQNGTSVLISEIRRTREFVRDPQCYDFTTGKWTCYTKIELRQGSSLSRPDNEDVHEILTLQLNPFFDIRLLRHKNHVFKIITGFMYVLGEKNFIVQAFTKDDISDRFPDIVWTAETNDGFISEMHLNKEGLEFVMRKLRNEAIDVIISPKSPLYALGYSIPYEIFTYGKWSFPKIKIVS</sequence>
<evidence type="ECO:0000313" key="1">
    <source>
        <dbReference type="EMBL" id="AWR98905.1"/>
    </source>
</evidence>
<keyword evidence="2" id="KW-1185">Reference proteome</keyword>
<proteinExistence type="predicted"/>
<gene>
    <name evidence="1" type="ORF">DFR87_03445</name>
</gene>
<dbReference type="KEGG" id="mhk:DFR87_03445"/>
<dbReference type="EMBL" id="CP029287">
    <property type="protein sequence ID" value="AWR98905.1"/>
    <property type="molecule type" value="Genomic_DNA"/>
</dbReference>
<reference evidence="2" key="2">
    <citation type="submission" date="2020-03" db="EMBL/GenBank/DDBJ databases">
        <title>Complete Genome Sequences of Extremely Thermoacidophilic, Metal-Mobilizing Type-Strain Members of the Archaeal Family Sulfolobaceae: Acidianus brierleyi DSM-1651T, Acidianus sulfidivorans DSM-18786T, Metallosphaera hakonensis DSM-7519T, and Metallosphaera prunae DSM-10039T.</title>
        <authorList>
            <person name="Counts J.A."/>
            <person name="Kelly R.M."/>
        </authorList>
    </citation>
    <scope>NUCLEOTIDE SEQUENCE [LARGE SCALE GENOMIC DNA]</scope>
    <source>
        <strain evidence="2">HO1-1</strain>
    </source>
</reference>
<name>A0A2U9ISC2_9CREN</name>
<dbReference type="AlphaFoldDB" id="A0A2U9ISC2"/>
<reference evidence="2" key="3">
    <citation type="submission" date="2020-03" db="EMBL/GenBank/DDBJ databases">
        <title>Sequencing and Assembly of Multiple Reported Metal-Biooxidizing Members of the Extremely Thermoacidophilic Archaeal Family Sulfolobaceae.</title>
        <authorList>
            <person name="Counts J.A."/>
            <person name="Kelly R.M."/>
        </authorList>
    </citation>
    <scope>NUCLEOTIDE SEQUENCE [LARGE SCALE GENOMIC DNA]</scope>
    <source>
        <strain evidence="2">HO1-1</strain>
    </source>
</reference>
<dbReference type="Proteomes" id="UP000247586">
    <property type="component" value="Chromosome"/>
</dbReference>
<dbReference type="RefSeq" id="WP_110368909.1">
    <property type="nucleotide sequence ID" value="NZ_CP029287.2"/>
</dbReference>
<accession>A0A2U9ISC2</accession>
<evidence type="ECO:0000313" key="2">
    <source>
        <dbReference type="Proteomes" id="UP000247586"/>
    </source>
</evidence>
<reference evidence="1 2" key="1">
    <citation type="submission" date="2018-05" db="EMBL/GenBank/DDBJ databases">
        <title>Complete Genome Sequences of Extremely Thermoacidophilic, Metal-Mobilizing Type-Strain Members of the Archaeal Family Sulfolobaceae: Acidianus brierleyi DSM-1651T, Acidianus sulfidivorans DSM-18786T, Metallosphaera hakonensis DSM-7519T, and Metallosphaera prunae DSM-10039T.</title>
        <authorList>
            <person name="Counts J.A."/>
            <person name="Kelly R.M."/>
        </authorList>
    </citation>
    <scope>NUCLEOTIDE SEQUENCE [LARGE SCALE GENOMIC DNA]</scope>
    <source>
        <strain evidence="1 2">HO1-1</strain>
    </source>
</reference>
<organism evidence="1 2">
    <name type="scientific">Metallosphaera hakonensis JCM 8857 = DSM 7519</name>
    <dbReference type="NCBI Taxonomy" id="1293036"/>
    <lineage>
        <taxon>Archaea</taxon>
        <taxon>Thermoproteota</taxon>
        <taxon>Thermoprotei</taxon>
        <taxon>Sulfolobales</taxon>
        <taxon>Sulfolobaceae</taxon>
        <taxon>Metallosphaera</taxon>
    </lineage>
</organism>
<dbReference type="GeneID" id="36834365"/>